<dbReference type="InterPro" id="IPR053170">
    <property type="entry name" value="Transcription_regulator"/>
</dbReference>
<keyword evidence="1" id="KW-0472">Membrane</keyword>
<proteinExistence type="predicted"/>
<protein>
    <submittedName>
        <fullName evidence="2">Metal-dependent hydrolase</fullName>
    </submittedName>
</protein>
<keyword evidence="3" id="KW-1185">Reference proteome</keyword>
<feature type="transmembrane region" description="Helical" evidence="1">
    <location>
        <begin position="126"/>
        <end position="152"/>
    </location>
</feature>
<comment type="caution">
    <text evidence="2">The sequence shown here is derived from an EMBL/GenBank/DDBJ whole genome shotgun (WGS) entry which is preliminary data.</text>
</comment>
<keyword evidence="2" id="KW-0378">Hydrolase</keyword>
<evidence type="ECO:0000313" key="3">
    <source>
        <dbReference type="Proteomes" id="UP001430290"/>
    </source>
</evidence>
<sequence>MDSITHLFYGGVIAAAIAPKADRRAALLAGAALNTVPDLDVFPLLLSDNPVLRMTCHRAATHSWLVLPLIAWAIWWCFKRRGGRVTAAPARWWWAIFICLMAHPLLDSFTVYGTQLLWPIPLPPLMWSTLFIVDPLFTLPWLLACIVAWWAWNKPLGQRALLAGLVLGVGYLGWSLLAKALVTRVADRELAGLGHADAPRFSVPMPLNTLLWREVVMVPGGYLEGYRSLAADRGPMRFVFHPSNTAALQAASNVPTVQRLTWFTNGFVGARVVDGALVLDDLRMGSAPDYFFSFRVAQHDAGTWKAVAPTQVHTLRIAPGAMWDSVWQRIWNAPVAQAATGNSGDTPAISASK</sequence>
<reference evidence="2" key="1">
    <citation type="submission" date="2021-09" db="EMBL/GenBank/DDBJ databases">
        <authorList>
            <person name="Wu T."/>
            <person name="Guo S.Z."/>
        </authorList>
    </citation>
    <scope>NUCLEOTIDE SEQUENCE</scope>
    <source>
        <strain evidence="2">RSS-23</strain>
    </source>
</reference>
<dbReference type="GO" id="GO:0016787">
    <property type="term" value="F:hydrolase activity"/>
    <property type="evidence" value="ECO:0007669"/>
    <property type="project" value="UniProtKB-KW"/>
</dbReference>
<dbReference type="PANTHER" id="PTHR40031">
    <property type="entry name" value="HYPOTHETICAL MEMBRANE SPANNING PROTEIN"/>
    <property type="match status" value="1"/>
</dbReference>
<evidence type="ECO:0000256" key="1">
    <source>
        <dbReference type="SAM" id="Phobius"/>
    </source>
</evidence>
<evidence type="ECO:0000313" key="2">
    <source>
        <dbReference type="EMBL" id="MBZ4185012.1"/>
    </source>
</evidence>
<accession>A0ABS7TB29</accession>
<dbReference type="RefSeq" id="WP_223626048.1">
    <property type="nucleotide sequence ID" value="NZ_JAIQDJ010000001.1"/>
</dbReference>
<keyword evidence="1" id="KW-1133">Transmembrane helix</keyword>
<dbReference type="EMBL" id="JAIQDJ010000001">
    <property type="protein sequence ID" value="MBZ4185012.1"/>
    <property type="molecule type" value="Genomic_DNA"/>
</dbReference>
<feature type="transmembrane region" description="Helical" evidence="1">
    <location>
        <begin position="90"/>
        <end position="106"/>
    </location>
</feature>
<dbReference type="InterPro" id="IPR007404">
    <property type="entry name" value="YdjM-like"/>
</dbReference>
<keyword evidence="1" id="KW-0812">Transmembrane</keyword>
<feature type="transmembrane region" description="Helical" evidence="1">
    <location>
        <begin position="159"/>
        <end position="177"/>
    </location>
</feature>
<dbReference type="Pfam" id="PF04307">
    <property type="entry name" value="YdjM"/>
    <property type="match status" value="1"/>
</dbReference>
<gene>
    <name evidence="2" type="ORF">K7B09_01565</name>
</gene>
<organism evidence="2 3">
    <name type="scientific">Thermomonas beijingensis</name>
    <dbReference type="NCBI Taxonomy" id="2872701"/>
    <lineage>
        <taxon>Bacteria</taxon>
        <taxon>Pseudomonadati</taxon>
        <taxon>Pseudomonadota</taxon>
        <taxon>Gammaproteobacteria</taxon>
        <taxon>Lysobacterales</taxon>
        <taxon>Lysobacteraceae</taxon>
        <taxon>Thermomonas</taxon>
    </lineage>
</organism>
<name>A0ABS7TB29_9GAMM</name>
<feature type="transmembrane region" description="Helical" evidence="1">
    <location>
        <begin position="59"/>
        <end position="78"/>
    </location>
</feature>
<dbReference type="PANTHER" id="PTHR40031:SF1">
    <property type="entry name" value="MEMBRANE-BOUND METAL-DEPENDENT HYDROLASE"/>
    <property type="match status" value="1"/>
</dbReference>
<dbReference type="Proteomes" id="UP001430290">
    <property type="component" value="Unassembled WGS sequence"/>
</dbReference>